<dbReference type="GO" id="GO:0016491">
    <property type="term" value="F:oxidoreductase activity"/>
    <property type="evidence" value="ECO:0007669"/>
    <property type="project" value="UniProtKB-KW"/>
</dbReference>
<evidence type="ECO:0000256" key="4">
    <source>
        <dbReference type="ARBA" id="ARBA00022833"/>
    </source>
</evidence>
<evidence type="ECO:0000256" key="5">
    <source>
        <dbReference type="ARBA" id="ARBA00023002"/>
    </source>
</evidence>
<dbReference type="AlphaFoldDB" id="A0A2T4Q0A8"/>
<comment type="cofactor">
    <cofactor evidence="1">
        <name>Zn(2+)</name>
        <dbReference type="ChEBI" id="CHEBI:29105"/>
    </cofactor>
</comment>
<dbReference type="Proteomes" id="UP000240717">
    <property type="component" value="Unassembled WGS sequence"/>
</dbReference>
<dbReference type="EMBL" id="PZEV01000018">
    <property type="protein sequence ID" value="PTI51013.1"/>
    <property type="molecule type" value="Genomic_DNA"/>
</dbReference>
<evidence type="ECO:0000256" key="3">
    <source>
        <dbReference type="ARBA" id="ARBA00022723"/>
    </source>
</evidence>
<dbReference type="PANTHER" id="PTHR43350">
    <property type="entry name" value="NAD-DEPENDENT ALCOHOL DEHYDROGENASE"/>
    <property type="match status" value="1"/>
</dbReference>
<dbReference type="Gene3D" id="3.90.180.10">
    <property type="entry name" value="Medium-chain alcohol dehydrogenases, catalytic domain"/>
    <property type="match status" value="1"/>
</dbReference>
<evidence type="ECO:0000256" key="1">
    <source>
        <dbReference type="ARBA" id="ARBA00001947"/>
    </source>
</evidence>
<accession>A0A2T4Q0A8</accession>
<dbReference type="SUPFAM" id="SSF51735">
    <property type="entry name" value="NAD(P)-binding Rossmann-fold domains"/>
    <property type="match status" value="1"/>
</dbReference>
<feature type="domain" description="Alcohol dehydrogenase-like C-terminal" evidence="6">
    <location>
        <begin position="182"/>
        <end position="306"/>
    </location>
</feature>
<evidence type="ECO:0000313" key="8">
    <source>
        <dbReference type="EMBL" id="PTI51013.1"/>
    </source>
</evidence>
<organism evidence="8 9">
    <name type="scientific">Staphylococcus warneri</name>
    <dbReference type="NCBI Taxonomy" id="1292"/>
    <lineage>
        <taxon>Bacteria</taxon>
        <taxon>Bacillati</taxon>
        <taxon>Bacillota</taxon>
        <taxon>Bacilli</taxon>
        <taxon>Bacillales</taxon>
        <taxon>Staphylococcaceae</taxon>
        <taxon>Staphylococcus</taxon>
    </lineage>
</organism>
<gene>
    <name evidence="8" type="ORF">BU085_06575</name>
</gene>
<keyword evidence="5" id="KW-0560">Oxidoreductase</keyword>
<dbReference type="InterPro" id="IPR013154">
    <property type="entry name" value="ADH-like_N"/>
</dbReference>
<dbReference type="Pfam" id="PF00107">
    <property type="entry name" value="ADH_zinc_N"/>
    <property type="match status" value="1"/>
</dbReference>
<evidence type="ECO:0000256" key="2">
    <source>
        <dbReference type="ARBA" id="ARBA00008072"/>
    </source>
</evidence>
<name>A0A2T4Q0A8_STAWA</name>
<sequence length="355" mass="39968">MSIESKAYRLIQPGEFEYTTINHEFRDGDVIVNPSKASVCHADLRYYTGNRRKEALDKKLPMALFHEGIGTIEDSKHPDYQKGDKVVIVPNIPSRLRAGDFEETDLLDNYDENAVFMGSGYDGICQDRMVVPGDNIVKIPDTLDEDVALLAELCSVSLFPINQLKEITTKSSPQVAVFGDGPVGYLAATALHYIYGIEKENLIVFGAIEEKLQSFENFATTHLVFDYDFNSHKGVHTVFECCGGKFSESAINQAIDLIDRQGQIVLMGVTEDLVGINTRDVLEKGLTLSGSSRSTKHEFEQLIASFENEEYQQALKKLIPDEYYDIHSTEDLKKAMDDTAAHKGWKKTYLRYHWS</sequence>
<dbReference type="SUPFAM" id="SSF50129">
    <property type="entry name" value="GroES-like"/>
    <property type="match status" value="1"/>
</dbReference>
<dbReference type="RefSeq" id="WP_002451999.1">
    <property type="nucleotide sequence ID" value="NZ_CP054017.1"/>
</dbReference>
<evidence type="ECO:0000259" key="6">
    <source>
        <dbReference type="Pfam" id="PF00107"/>
    </source>
</evidence>
<feature type="domain" description="Alcohol dehydrogenase-like N-terminal" evidence="7">
    <location>
        <begin position="27"/>
        <end position="141"/>
    </location>
</feature>
<dbReference type="Pfam" id="PF08240">
    <property type="entry name" value="ADH_N"/>
    <property type="match status" value="1"/>
</dbReference>
<dbReference type="STRING" id="1194526.A284_10560"/>
<keyword evidence="4" id="KW-0862">Zinc</keyword>
<evidence type="ECO:0000313" key="9">
    <source>
        <dbReference type="Proteomes" id="UP000240717"/>
    </source>
</evidence>
<dbReference type="Gene3D" id="3.40.50.720">
    <property type="entry name" value="NAD(P)-binding Rossmann-like Domain"/>
    <property type="match status" value="1"/>
</dbReference>
<dbReference type="InterPro" id="IPR036291">
    <property type="entry name" value="NAD(P)-bd_dom_sf"/>
</dbReference>
<keyword evidence="3" id="KW-0479">Metal-binding</keyword>
<dbReference type="InterPro" id="IPR013149">
    <property type="entry name" value="ADH-like_C"/>
</dbReference>
<protein>
    <submittedName>
        <fullName evidence="8">Dehydrogenase</fullName>
    </submittedName>
</protein>
<evidence type="ECO:0000259" key="7">
    <source>
        <dbReference type="Pfam" id="PF08240"/>
    </source>
</evidence>
<comment type="similarity">
    <text evidence="2">Belongs to the zinc-containing alcohol dehydrogenase family.</text>
</comment>
<proteinExistence type="inferred from homology"/>
<dbReference type="PANTHER" id="PTHR43350:SF19">
    <property type="entry name" value="D-GULOSIDE 3-DEHYDROGENASE"/>
    <property type="match status" value="1"/>
</dbReference>
<reference evidence="8 9" key="1">
    <citation type="journal article" date="2016" name="Front. Microbiol.">
        <title>Comprehensive Phylogenetic Analysis of Bovine Non-aureus Staphylococci Species Based on Whole-Genome Sequencing.</title>
        <authorList>
            <person name="Naushad S."/>
            <person name="Barkema H.W."/>
            <person name="Luby C."/>
            <person name="Condas L.A."/>
            <person name="Nobrega D.B."/>
            <person name="Carson D.A."/>
            <person name="De Buck J."/>
        </authorList>
    </citation>
    <scope>NUCLEOTIDE SEQUENCE [LARGE SCALE GENOMIC DNA]</scope>
    <source>
        <strain evidence="8 9">SNUC 2993</strain>
    </source>
</reference>
<dbReference type="GO" id="GO:0046872">
    <property type="term" value="F:metal ion binding"/>
    <property type="evidence" value="ECO:0007669"/>
    <property type="project" value="UniProtKB-KW"/>
</dbReference>
<dbReference type="InterPro" id="IPR011032">
    <property type="entry name" value="GroES-like_sf"/>
</dbReference>
<comment type="caution">
    <text evidence="8">The sequence shown here is derived from an EMBL/GenBank/DDBJ whole genome shotgun (WGS) entry which is preliminary data.</text>
</comment>